<dbReference type="GO" id="GO:0016616">
    <property type="term" value="F:oxidoreductase activity, acting on the CH-OH group of donors, NAD or NADP as acceptor"/>
    <property type="evidence" value="ECO:0007669"/>
    <property type="project" value="UniProtKB-ARBA"/>
</dbReference>
<dbReference type="PRINTS" id="PR00081">
    <property type="entry name" value="GDHRDH"/>
</dbReference>
<dbReference type="Pfam" id="PF00106">
    <property type="entry name" value="adh_short"/>
    <property type="match status" value="1"/>
</dbReference>
<keyword evidence="2" id="KW-0560">Oxidoreductase</keyword>
<organism evidence="3 4">
    <name type="scientific">Colletotrichum chrysophilum</name>
    <dbReference type="NCBI Taxonomy" id="1836956"/>
    <lineage>
        <taxon>Eukaryota</taxon>
        <taxon>Fungi</taxon>
        <taxon>Dikarya</taxon>
        <taxon>Ascomycota</taxon>
        <taxon>Pezizomycotina</taxon>
        <taxon>Sordariomycetes</taxon>
        <taxon>Hypocreomycetidae</taxon>
        <taxon>Glomerellales</taxon>
        <taxon>Glomerellaceae</taxon>
        <taxon>Colletotrichum</taxon>
        <taxon>Colletotrichum gloeosporioides species complex</taxon>
    </lineage>
</organism>
<keyword evidence="4" id="KW-1185">Reference proteome</keyword>
<comment type="similarity">
    <text evidence="1">Belongs to the short-chain dehydrogenases/reductases (SDR) family.</text>
</comment>
<evidence type="ECO:0000256" key="2">
    <source>
        <dbReference type="ARBA" id="ARBA00023002"/>
    </source>
</evidence>
<dbReference type="EMBL" id="JAQOWY010000272">
    <property type="protein sequence ID" value="KAK1845435.1"/>
    <property type="molecule type" value="Genomic_DNA"/>
</dbReference>
<evidence type="ECO:0000256" key="1">
    <source>
        <dbReference type="ARBA" id="ARBA00006484"/>
    </source>
</evidence>
<sequence length="249" mass="27210">MNVPGLKTYHKVSYAAISPRLPELSQQGNTILITGGSEGIGFAIGKAFIEASAKELIIVSRSEEKINHAASAVNPGSPTMVIGRICDVSSLSSTDSLWTGLQREGKYVDVLVLNAAGVGAIKPLLEMGRDGVLNEFNFNFRSPLDFAERFYKQSIPLKTSKVLVVLSTLAIYLWNAVASRPAYGPSKSAGTLILQQFAREIKPDQMQISIVHPGAIWTDRMARSGANATTYRYDDTRSRFAWTFRPLGR</sequence>
<dbReference type="Gene3D" id="3.40.50.720">
    <property type="entry name" value="NAD(P)-binding Rossmann-like Domain"/>
    <property type="match status" value="1"/>
</dbReference>
<comment type="caution">
    <text evidence="3">The sequence shown here is derived from an EMBL/GenBank/DDBJ whole genome shotgun (WGS) entry which is preliminary data.</text>
</comment>
<proteinExistence type="inferred from homology"/>
<dbReference type="AlphaFoldDB" id="A0AAD9ADK9"/>
<name>A0AAD9ADK9_9PEZI</name>
<dbReference type="PANTHER" id="PTHR43008">
    <property type="entry name" value="BENZIL REDUCTASE"/>
    <property type="match status" value="1"/>
</dbReference>
<protein>
    <submittedName>
        <fullName evidence="3">Short chain dehydrogenase</fullName>
    </submittedName>
</protein>
<dbReference type="SUPFAM" id="SSF51735">
    <property type="entry name" value="NAD(P)-binding Rossmann-fold domains"/>
    <property type="match status" value="1"/>
</dbReference>
<gene>
    <name evidence="3" type="ORF">CCHR01_11931</name>
</gene>
<reference evidence="3" key="1">
    <citation type="submission" date="2023-01" db="EMBL/GenBank/DDBJ databases">
        <title>Colletotrichum chrysophilum M932 genome sequence.</title>
        <authorList>
            <person name="Baroncelli R."/>
        </authorList>
    </citation>
    <scope>NUCLEOTIDE SEQUENCE</scope>
    <source>
        <strain evidence="3">M932</strain>
    </source>
</reference>
<dbReference type="GO" id="GO:0050664">
    <property type="term" value="F:oxidoreductase activity, acting on NAD(P)H, oxygen as acceptor"/>
    <property type="evidence" value="ECO:0007669"/>
    <property type="project" value="TreeGrafter"/>
</dbReference>
<dbReference type="InterPro" id="IPR036291">
    <property type="entry name" value="NAD(P)-bd_dom_sf"/>
</dbReference>
<dbReference type="PANTHER" id="PTHR43008:SF4">
    <property type="entry name" value="CHAIN DEHYDROGENASE, PUTATIVE (AFU_ORTHOLOGUE AFUA_4G08710)-RELATED"/>
    <property type="match status" value="1"/>
</dbReference>
<dbReference type="CDD" id="cd05233">
    <property type="entry name" value="SDR_c"/>
    <property type="match status" value="1"/>
</dbReference>
<dbReference type="Proteomes" id="UP001243330">
    <property type="component" value="Unassembled WGS sequence"/>
</dbReference>
<evidence type="ECO:0000313" key="4">
    <source>
        <dbReference type="Proteomes" id="UP001243330"/>
    </source>
</evidence>
<dbReference type="InterPro" id="IPR002347">
    <property type="entry name" value="SDR_fam"/>
</dbReference>
<evidence type="ECO:0000313" key="3">
    <source>
        <dbReference type="EMBL" id="KAK1845435.1"/>
    </source>
</evidence>
<accession>A0AAD9ADK9</accession>